<keyword evidence="3" id="KW-1185">Reference proteome</keyword>
<dbReference type="Proteomes" id="UP000830671">
    <property type="component" value="Chromosome 5"/>
</dbReference>
<dbReference type="KEGG" id="clup:CLUP02_10554"/>
<dbReference type="RefSeq" id="XP_049146675.1">
    <property type="nucleotide sequence ID" value="XM_049289530.1"/>
</dbReference>
<evidence type="ECO:0000313" key="3">
    <source>
        <dbReference type="Proteomes" id="UP000830671"/>
    </source>
</evidence>
<sequence>MLQSHSQRKLCHKYSQRIGSQPCRLMTELPNSLRPIPAMTAFSCIQRSWTCSDLGRTRPADPTSRDKITTTTEGSTEDFSQMASCHRPLAASAQHACYHSIPRGPRDLVHVRPTLEIKINPGLMPRHPSLYVSARLTGGMETCNFAKHNATLPQLKIPPTFVFVPVRSWPVCLSRISLRLNFLDLFSPIPRGFPSDFQAFHTASFPVSPSRKRREFAVTVDRDSRSSVSLLHSRDIGIIIRPCRLSAVILPGLPMYVPATTGRIFTAVVRSNSAYISFTDRHHDNDDDDDNAPSPMTHQVRKAGRL</sequence>
<feature type="region of interest" description="Disordered" evidence="1">
    <location>
        <begin position="55"/>
        <end position="79"/>
    </location>
</feature>
<feature type="compositionally biased region" description="Basic and acidic residues" evidence="1">
    <location>
        <begin position="55"/>
        <end position="68"/>
    </location>
</feature>
<dbReference type="AlphaFoldDB" id="A0A9Q8WIN4"/>
<evidence type="ECO:0000313" key="2">
    <source>
        <dbReference type="EMBL" id="UQC85058.1"/>
    </source>
</evidence>
<accession>A0A9Q8WIN4</accession>
<reference evidence="2" key="1">
    <citation type="journal article" date="2021" name="Mol. Plant Microbe Interact.">
        <title>Complete Genome Sequence of the Plant-Pathogenic Fungus Colletotrichum lupini.</title>
        <authorList>
            <person name="Baroncelli R."/>
            <person name="Pensec F."/>
            <person name="Da Lio D."/>
            <person name="Boufleur T."/>
            <person name="Vicente I."/>
            <person name="Sarrocco S."/>
            <person name="Picot A."/>
            <person name="Baraldi E."/>
            <person name="Sukno S."/>
            <person name="Thon M."/>
            <person name="Le Floch G."/>
        </authorList>
    </citation>
    <scope>NUCLEOTIDE SEQUENCE</scope>
    <source>
        <strain evidence="2">IMI 504893</strain>
    </source>
</reference>
<organism evidence="2 3">
    <name type="scientific">Colletotrichum lupini</name>
    <dbReference type="NCBI Taxonomy" id="145971"/>
    <lineage>
        <taxon>Eukaryota</taxon>
        <taxon>Fungi</taxon>
        <taxon>Dikarya</taxon>
        <taxon>Ascomycota</taxon>
        <taxon>Pezizomycotina</taxon>
        <taxon>Sordariomycetes</taxon>
        <taxon>Hypocreomycetidae</taxon>
        <taxon>Glomerellales</taxon>
        <taxon>Glomerellaceae</taxon>
        <taxon>Colletotrichum</taxon>
        <taxon>Colletotrichum acutatum species complex</taxon>
    </lineage>
</organism>
<protein>
    <submittedName>
        <fullName evidence="2">Uncharacterized protein</fullName>
    </submittedName>
</protein>
<gene>
    <name evidence="2" type="ORF">CLUP02_10554</name>
</gene>
<dbReference type="EMBL" id="CP019477">
    <property type="protein sequence ID" value="UQC85058.1"/>
    <property type="molecule type" value="Genomic_DNA"/>
</dbReference>
<name>A0A9Q8WIN4_9PEZI</name>
<feature type="region of interest" description="Disordered" evidence="1">
    <location>
        <begin position="280"/>
        <end position="306"/>
    </location>
</feature>
<evidence type="ECO:0000256" key="1">
    <source>
        <dbReference type="SAM" id="MobiDB-lite"/>
    </source>
</evidence>
<dbReference type="GeneID" id="73344540"/>
<feature type="compositionally biased region" description="Polar residues" evidence="1">
    <location>
        <begin position="69"/>
        <end position="79"/>
    </location>
</feature>
<proteinExistence type="predicted"/>